<evidence type="ECO:0000256" key="1">
    <source>
        <dbReference type="SAM" id="MobiDB-lite"/>
    </source>
</evidence>
<dbReference type="EMBL" id="JAGTJJ010000014">
    <property type="protein sequence ID" value="MDC3983509.1"/>
    <property type="molecule type" value="Genomic_DNA"/>
</dbReference>
<protein>
    <submittedName>
        <fullName evidence="2">Uncharacterized protein</fullName>
    </submittedName>
</protein>
<comment type="caution">
    <text evidence="2">The sequence shown here is derived from an EMBL/GenBank/DDBJ whole genome shotgun (WGS) entry which is preliminary data.</text>
</comment>
<name>A0A9X4ASU8_9BACT</name>
<dbReference type="AlphaFoldDB" id="A0A9X4ASU8"/>
<sequence length="172" mass="18448">MLSGRALALVVLAWSLFKVLVGRLFGRKTGLPLFHENYDADGLPALDPSERERVASFSRCIACGRCDVGEADRIAASNGEYPGLMTIVLSSSRSMPDYDAAARSLAHVPMEVLAQKEEICPTRVPFVELARFVRSKAGAKQLPAPSVMARAATEDAEAAPAEREHPPATAPT</sequence>
<proteinExistence type="predicted"/>
<feature type="region of interest" description="Disordered" evidence="1">
    <location>
        <begin position="143"/>
        <end position="172"/>
    </location>
</feature>
<gene>
    <name evidence="2" type="ORF">KEG57_23580</name>
</gene>
<evidence type="ECO:0000313" key="2">
    <source>
        <dbReference type="EMBL" id="MDC3983509.1"/>
    </source>
</evidence>
<accession>A0A9X4ASU8</accession>
<evidence type="ECO:0000313" key="3">
    <source>
        <dbReference type="Proteomes" id="UP001151081"/>
    </source>
</evidence>
<reference evidence="2 3" key="1">
    <citation type="submission" date="2021-04" db="EMBL/GenBank/DDBJ databases">
        <title>Genome analysis of Polyangium sp.</title>
        <authorList>
            <person name="Li Y."/>
            <person name="Wang J."/>
        </authorList>
    </citation>
    <scope>NUCLEOTIDE SEQUENCE [LARGE SCALE GENOMIC DNA]</scope>
    <source>
        <strain evidence="2 3">SDU14</strain>
    </source>
</reference>
<dbReference type="Proteomes" id="UP001151081">
    <property type="component" value="Unassembled WGS sequence"/>
</dbReference>
<dbReference type="RefSeq" id="WP_272423147.1">
    <property type="nucleotide sequence ID" value="NZ_JAGTJJ010000014.1"/>
</dbReference>
<organism evidence="2 3">
    <name type="scientific">Polyangium jinanense</name>
    <dbReference type="NCBI Taxonomy" id="2829994"/>
    <lineage>
        <taxon>Bacteria</taxon>
        <taxon>Pseudomonadati</taxon>
        <taxon>Myxococcota</taxon>
        <taxon>Polyangia</taxon>
        <taxon>Polyangiales</taxon>
        <taxon>Polyangiaceae</taxon>
        <taxon>Polyangium</taxon>
    </lineage>
</organism>
<keyword evidence="3" id="KW-1185">Reference proteome</keyword>